<dbReference type="EMBL" id="CAXHTA020000010">
    <property type="protein sequence ID" value="CAL5224304.1"/>
    <property type="molecule type" value="Genomic_DNA"/>
</dbReference>
<keyword evidence="2" id="KW-1185">Reference proteome</keyword>
<sequence>MVSSVSDEKLVHNVQLVVVSPLMRACETAAAVFGETCSDASEASLLMKQQSKIPEERAAHAAITLPTGVRFVGHEFAREQVCE</sequence>
<organism evidence="1 2">
    <name type="scientific">Coccomyxa viridis</name>
    <dbReference type="NCBI Taxonomy" id="1274662"/>
    <lineage>
        <taxon>Eukaryota</taxon>
        <taxon>Viridiplantae</taxon>
        <taxon>Chlorophyta</taxon>
        <taxon>core chlorophytes</taxon>
        <taxon>Trebouxiophyceae</taxon>
        <taxon>Trebouxiophyceae incertae sedis</taxon>
        <taxon>Coccomyxaceae</taxon>
        <taxon>Coccomyxa</taxon>
    </lineage>
</organism>
<protein>
    <submittedName>
        <fullName evidence="1">G6970 protein</fullName>
    </submittedName>
</protein>
<reference evidence="1 2" key="1">
    <citation type="submission" date="2024-06" db="EMBL/GenBank/DDBJ databases">
        <authorList>
            <person name="Kraege A."/>
            <person name="Thomma B."/>
        </authorList>
    </citation>
    <scope>NUCLEOTIDE SEQUENCE [LARGE SCALE GENOMIC DNA]</scope>
</reference>
<comment type="caution">
    <text evidence="1">The sequence shown here is derived from an EMBL/GenBank/DDBJ whole genome shotgun (WGS) entry which is preliminary data.</text>
</comment>
<evidence type="ECO:0000313" key="2">
    <source>
        <dbReference type="Proteomes" id="UP001497392"/>
    </source>
</evidence>
<gene>
    <name evidence="1" type="primary">g6970</name>
    <name evidence="1" type="ORF">VP750_LOCUS5963</name>
</gene>
<name>A0ABP1FWM6_9CHLO</name>
<accession>A0ABP1FWM6</accession>
<evidence type="ECO:0000313" key="1">
    <source>
        <dbReference type="EMBL" id="CAL5224304.1"/>
    </source>
</evidence>
<proteinExistence type="predicted"/>
<dbReference type="Proteomes" id="UP001497392">
    <property type="component" value="Unassembled WGS sequence"/>
</dbReference>